<dbReference type="AlphaFoldDB" id="U6LPD3"/>
<keyword evidence="4" id="KW-1185">Reference proteome</keyword>
<evidence type="ECO:0000259" key="2">
    <source>
        <dbReference type="PROSITE" id="PS50030"/>
    </source>
</evidence>
<feature type="region of interest" description="Disordered" evidence="1">
    <location>
        <begin position="1"/>
        <end position="58"/>
    </location>
</feature>
<dbReference type="SUPFAM" id="SSF46934">
    <property type="entry name" value="UBA-like"/>
    <property type="match status" value="1"/>
</dbReference>
<proteinExistence type="predicted"/>
<dbReference type="Gene3D" id="1.10.8.10">
    <property type="entry name" value="DNA helicase RuvA subunit, C-terminal domain"/>
    <property type="match status" value="1"/>
</dbReference>
<reference evidence="3" key="1">
    <citation type="submission" date="2013-10" db="EMBL/GenBank/DDBJ databases">
        <title>Genomic analysis of the causative agents of coccidiosis in chickens.</title>
        <authorList>
            <person name="Reid A.J."/>
            <person name="Blake D."/>
            <person name="Billington K."/>
            <person name="Browne H."/>
            <person name="Dunn M."/>
            <person name="Hung S."/>
            <person name="Kawahara F."/>
            <person name="Miranda-Saavedra D."/>
            <person name="Mourier T."/>
            <person name="Nagra H."/>
            <person name="Otto T.D."/>
            <person name="Rawlings N."/>
            <person name="Sanchez A."/>
            <person name="Sanders M."/>
            <person name="Subramaniam C."/>
            <person name="Tay Y."/>
            <person name="Dear P."/>
            <person name="Doerig C."/>
            <person name="Gruber A."/>
            <person name="Parkinson J."/>
            <person name="Shirley M."/>
            <person name="Wan K.L."/>
            <person name="Berriman M."/>
            <person name="Tomley F."/>
            <person name="Pain A."/>
        </authorList>
    </citation>
    <scope>NUCLEOTIDE SEQUENCE [LARGE SCALE GENOMIC DNA]</scope>
    <source>
        <strain evidence="3">Houghton</strain>
    </source>
</reference>
<accession>U6LPD3</accession>
<dbReference type="EMBL" id="HG711797">
    <property type="protein sequence ID" value="CDJ49660.1"/>
    <property type="molecule type" value="Genomic_DNA"/>
</dbReference>
<name>U6LPD3_9EIME</name>
<dbReference type="InterPro" id="IPR009060">
    <property type="entry name" value="UBA-like_sf"/>
</dbReference>
<dbReference type="OrthoDB" id="10254930at2759"/>
<evidence type="ECO:0000256" key="1">
    <source>
        <dbReference type="SAM" id="MobiDB-lite"/>
    </source>
</evidence>
<evidence type="ECO:0000313" key="3">
    <source>
        <dbReference type="EMBL" id="CDJ49660.1"/>
    </source>
</evidence>
<dbReference type="PANTHER" id="PTHR46713">
    <property type="entry name" value="F13M7.16 PROTEIN"/>
    <property type="match status" value="1"/>
</dbReference>
<feature type="domain" description="UBA" evidence="2">
    <location>
        <begin position="49"/>
        <end position="103"/>
    </location>
</feature>
<organism evidence="3 4">
    <name type="scientific">Eimeria brunetti</name>
    <dbReference type="NCBI Taxonomy" id="51314"/>
    <lineage>
        <taxon>Eukaryota</taxon>
        <taxon>Sar</taxon>
        <taxon>Alveolata</taxon>
        <taxon>Apicomplexa</taxon>
        <taxon>Conoidasida</taxon>
        <taxon>Coccidia</taxon>
        <taxon>Eucoccidiorida</taxon>
        <taxon>Eimeriorina</taxon>
        <taxon>Eimeriidae</taxon>
        <taxon>Eimeria</taxon>
    </lineage>
</organism>
<dbReference type="Pfam" id="PF22562">
    <property type="entry name" value="UBA_7"/>
    <property type="match status" value="1"/>
</dbReference>
<feature type="compositionally biased region" description="Polar residues" evidence="1">
    <location>
        <begin position="39"/>
        <end position="56"/>
    </location>
</feature>
<evidence type="ECO:0000313" key="4">
    <source>
        <dbReference type="Proteomes" id="UP000030750"/>
    </source>
</evidence>
<dbReference type="PANTHER" id="PTHR46713:SF1">
    <property type="entry name" value="F13M7.16 PROTEIN"/>
    <property type="match status" value="1"/>
</dbReference>
<protein>
    <submittedName>
        <fullName evidence="3">Thioredoxin 1, related</fullName>
    </submittedName>
</protein>
<dbReference type="PROSITE" id="PS50030">
    <property type="entry name" value="UBA"/>
    <property type="match status" value="1"/>
</dbReference>
<reference evidence="3" key="2">
    <citation type="submission" date="2013-10" db="EMBL/GenBank/DDBJ databases">
        <authorList>
            <person name="Aslett M."/>
        </authorList>
    </citation>
    <scope>NUCLEOTIDE SEQUENCE [LARGE SCALE GENOMIC DNA]</scope>
    <source>
        <strain evidence="3">Houghton</strain>
    </source>
</reference>
<dbReference type="Proteomes" id="UP000030750">
    <property type="component" value="Unassembled WGS sequence"/>
</dbReference>
<dbReference type="VEuPathDB" id="ToxoDB:EBH_0027830"/>
<sequence>MKHPEEIQPENGTGPNEESGRQACEQAEDVSLTPKDASAKSTQEPAAASQDENTPTVADLVDGNLMGQLQEMGFSEARAGRALLATREGPATVEAALAWLEEHEDDSDVDRPLTSEELAAYKPSKKTPLTEEEAQRLAYELQKKLREVGLQGLESRV</sequence>
<gene>
    <name evidence="3" type="ORF">EBH_0027830</name>
</gene>
<dbReference type="InterPro" id="IPR015940">
    <property type="entry name" value="UBA"/>
</dbReference>